<gene>
    <name evidence="2" type="ORF">IG193_03435</name>
</gene>
<keyword evidence="1 2" id="KW-0808">Transferase</keyword>
<dbReference type="PROSITE" id="PS00101">
    <property type="entry name" value="HEXAPEP_TRANSFERASES"/>
    <property type="match status" value="1"/>
</dbReference>
<dbReference type="AlphaFoldDB" id="A0A7L9FL20"/>
<accession>A0A7L9FL20</accession>
<keyword evidence="3" id="KW-1185">Reference proteome</keyword>
<reference evidence="2 3" key="1">
    <citation type="submission" date="2020-10" db="EMBL/GenBank/DDBJ databases">
        <title>Thermofilum lucidum 3507LT sp. nov. a novel member of Thermofilaceae family isolated from Chile hot spring, and proposal of description order Thermofilales.</title>
        <authorList>
            <person name="Zayulina K.S."/>
            <person name="Elcheninov A.G."/>
            <person name="Toshchakov S.V."/>
            <person name="Kublanov I.V."/>
        </authorList>
    </citation>
    <scope>NUCLEOTIDE SEQUENCE [LARGE SCALE GENOMIC DNA]</scope>
    <source>
        <strain evidence="2 3">3507LT</strain>
    </source>
</reference>
<dbReference type="KEGG" id="thel:IG193_03435"/>
<dbReference type="GO" id="GO:0016740">
    <property type="term" value="F:transferase activity"/>
    <property type="evidence" value="ECO:0007669"/>
    <property type="project" value="UniProtKB-KW"/>
</dbReference>
<dbReference type="InterPro" id="IPR018357">
    <property type="entry name" value="Hexapep_transf_CS"/>
</dbReference>
<sequence>MDEKGFYAHPTAVVEDGAVIGEGTRIWHFAHVRSGARVGKNCNVGKDVYIDSGAIIGDRVKIQNGVSVYRGVIIEDDVFVGPYAVFTNDKYPRAFSTDWQVVPTVVKKGASIGANATIVCGVTIGEYAMVAAGSVVTKDVPPHGLVVGNPARLVGFVCYCGRPLKDRAGETEDSVLFRCSHCGKQVAIKKEHLRALEK</sequence>
<dbReference type="Proteomes" id="UP000594121">
    <property type="component" value="Chromosome"/>
</dbReference>
<dbReference type="Gene3D" id="2.160.10.10">
    <property type="entry name" value="Hexapeptide repeat proteins"/>
    <property type="match status" value="1"/>
</dbReference>
<evidence type="ECO:0000256" key="1">
    <source>
        <dbReference type="ARBA" id="ARBA00022679"/>
    </source>
</evidence>
<dbReference type="RefSeq" id="WP_192819497.1">
    <property type="nucleotide sequence ID" value="NZ_CP062310.1"/>
</dbReference>
<dbReference type="EMBL" id="CP062310">
    <property type="protein sequence ID" value="QOJ79525.1"/>
    <property type="molecule type" value="Genomic_DNA"/>
</dbReference>
<organism evidence="2 3">
    <name type="scientific">Infirmifilum lucidum</name>
    <dbReference type="NCBI Taxonomy" id="2776706"/>
    <lineage>
        <taxon>Archaea</taxon>
        <taxon>Thermoproteota</taxon>
        <taxon>Thermoprotei</taxon>
        <taxon>Thermofilales</taxon>
        <taxon>Thermofilaceae</taxon>
        <taxon>Infirmifilum</taxon>
    </lineage>
</organism>
<dbReference type="Pfam" id="PF00132">
    <property type="entry name" value="Hexapep"/>
    <property type="match status" value="1"/>
</dbReference>
<dbReference type="Pfam" id="PF14602">
    <property type="entry name" value="Hexapep_2"/>
    <property type="match status" value="1"/>
</dbReference>
<dbReference type="SUPFAM" id="SSF51161">
    <property type="entry name" value="Trimeric LpxA-like enzymes"/>
    <property type="match status" value="1"/>
</dbReference>
<evidence type="ECO:0000313" key="3">
    <source>
        <dbReference type="Proteomes" id="UP000594121"/>
    </source>
</evidence>
<dbReference type="InParanoid" id="A0A7L9FL20"/>
<protein>
    <submittedName>
        <fullName evidence="2">N-acetyltransferase</fullName>
    </submittedName>
</protein>
<dbReference type="InterPro" id="IPR050179">
    <property type="entry name" value="Trans_hexapeptide_repeat"/>
</dbReference>
<proteinExistence type="predicted"/>
<dbReference type="GeneID" id="75697637"/>
<dbReference type="CDD" id="cd03358">
    <property type="entry name" value="LbH_WxcM_N_like"/>
    <property type="match status" value="1"/>
</dbReference>
<dbReference type="PANTHER" id="PTHR43300">
    <property type="entry name" value="ACETYLTRANSFERASE"/>
    <property type="match status" value="1"/>
</dbReference>
<dbReference type="InterPro" id="IPR001451">
    <property type="entry name" value="Hexapep"/>
</dbReference>
<dbReference type="InterPro" id="IPR011004">
    <property type="entry name" value="Trimer_LpxA-like_sf"/>
</dbReference>
<evidence type="ECO:0000313" key="2">
    <source>
        <dbReference type="EMBL" id="QOJ79525.1"/>
    </source>
</evidence>
<dbReference type="PANTHER" id="PTHR43300:SF4">
    <property type="entry name" value="ACYL-[ACYL-CARRIER-PROTEIN]--UDP-N-ACETYLGLUCOSAMINE O-ACYLTRANSFERASE"/>
    <property type="match status" value="1"/>
</dbReference>
<name>A0A7L9FL20_9CREN</name>